<keyword evidence="3 9" id="KW-0808">Transferase</keyword>
<keyword evidence="4 8" id="KW-0812">Transmembrane</keyword>
<dbReference type="EMBL" id="JBBMFL010000005">
    <property type="protein sequence ID" value="MEQ2544591.1"/>
    <property type="molecule type" value="Genomic_DNA"/>
</dbReference>
<evidence type="ECO:0000313" key="9">
    <source>
        <dbReference type="EMBL" id="MEQ2544591.1"/>
    </source>
</evidence>
<comment type="subcellular location">
    <subcellularLocation>
        <location evidence="1">Cell membrane</location>
        <topology evidence="1">Multi-pass membrane protein</topology>
    </subcellularLocation>
</comment>
<keyword evidence="6 8" id="KW-0472">Membrane</keyword>
<evidence type="ECO:0000256" key="6">
    <source>
        <dbReference type="ARBA" id="ARBA00023136"/>
    </source>
</evidence>
<feature type="transmembrane region" description="Helical" evidence="8">
    <location>
        <begin position="312"/>
        <end position="329"/>
    </location>
</feature>
<keyword evidence="9" id="KW-0328">Glycosyltransferase</keyword>
<evidence type="ECO:0000256" key="2">
    <source>
        <dbReference type="ARBA" id="ARBA00022475"/>
    </source>
</evidence>
<gene>
    <name evidence="9" type="ORF">WMO46_06475</name>
</gene>
<dbReference type="Pfam" id="PF09594">
    <property type="entry name" value="GT87"/>
    <property type="match status" value="1"/>
</dbReference>
<feature type="transmembrane region" description="Helical" evidence="8">
    <location>
        <begin position="290"/>
        <end position="306"/>
    </location>
</feature>
<proteinExistence type="inferred from homology"/>
<feature type="transmembrane region" description="Helical" evidence="8">
    <location>
        <begin position="173"/>
        <end position="199"/>
    </location>
</feature>
<sequence length="372" mass="42611">MLNTRPGTEGSVWRRIGAFFLNPRNLYVIGLLLVLALSVSEVTRGRHKNFMIFAESTKLFWQQIAPYGANWPPAGFPVRLDYFLYGPLFNILFAPFAYLPAWLGPIVWNVFNFTLWFAAIFTLPGKFTREEKCKSFLFTFLILACTQLSFQYNVAVGYMFLFAYSLLERDKGFWAVLLIMVSGFTKIYGIFQLAMLLFYPHFWRNMGYAVLIGIACLLAPAVNMPLAELPDYYGQWVGALTEHPDTRTWMNVFYLRPLGLLPYRTYVQIGVLALLAVGVLANWRSWRLPFFRIACLAILMGYVILFSNSSEGHTYVIMLIGYQMWYWTMRRGGGNPSCRQDRLLGDLRNRGRDAGGRAVPAESHAAFLRMAA</sequence>
<feature type="transmembrane region" description="Helical" evidence="8">
    <location>
        <begin position="136"/>
        <end position="161"/>
    </location>
</feature>
<evidence type="ECO:0000256" key="7">
    <source>
        <dbReference type="ARBA" id="ARBA00024033"/>
    </source>
</evidence>
<feature type="transmembrane region" description="Helical" evidence="8">
    <location>
        <begin position="26"/>
        <end position="43"/>
    </location>
</feature>
<dbReference type="InterPro" id="IPR018584">
    <property type="entry name" value="GT87"/>
</dbReference>
<accession>A0ABV1GW04</accession>
<dbReference type="Proteomes" id="UP001460202">
    <property type="component" value="Unassembled WGS sequence"/>
</dbReference>
<evidence type="ECO:0000256" key="4">
    <source>
        <dbReference type="ARBA" id="ARBA00022692"/>
    </source>
</evidence>
<evidence type="ECO:0000256" key="3">
    <source>
        <dbReference type="ARBA" id="ARBA00022679"/>
    </source>
</evidence>
<keyword evidence="10" id="KW-1185">Reference proteome</keyword>
<keyword evidence="2" id="KW-1003">Cell membrane</keyword>
<reference evidence="9 10" key="1">
    <citation type="submission" date="2024-03" db="EMBL/GenBank/DDBJ databases">
        <title>Human intestinal bacterial collection.</title>
        <authorList>
            <person name="Pauvert C."/>
            <person name="Hitch T.C.A."/>
            <person name="Clavel T."/>
        </authorList>
    </citation>
    <scope>NUCLEOTIDE SEQUENCE [LARGE SCALE GENOMIC DNA]</scope>
    <source>
        <strain evidence="9 10">CLA-KB-H122</strain>
    </source>
</reference>
<protein>
    <submittedName>
        <fullName evidence="9">Glycosyltransferase family 87 protein</fullName>
        <ecNumber evidence="9">2.4.-.-</ecNumber>
    </submittedName>
</protein>
<dbReference type="GO" id="GO:0016757">
    <property type="term" value="F:glycosyltransferase activity"/>
    <property type="evidence" value="ECO:0007669"/>
    <property type="project" value="UniProtKB-KW"/>
</dbReference>
<evidence type="ECO:0000256" key="5">
    <source>
        <dbReference type="ARBA" id="ARBA00022989"/>
    </source>
</evidence>
<comment type="similarity">
    <text evidence="7">Belongs to the glycosyltransferase 87 family.</text>
</comment>
<feature type="transmembrane region" description="Helical" evidence="8">
    <location>
        <begin position="106"/>
        <end position="124"/>
    </location>
</feature>
<evidence type="ECO:0000256" key="8">
    <source>
        <dbReference type="SAM" id="Phobius"/>
    </source>
</evidence>
<feature type="transmembrane region" description="Helical" evidence="8">
    <location>
        <begin position="206"/>
        <end position="226"/>
    </location>
</feature>
<evidence type="ECO:0000256" key="1">
    <source>
        <dbReference type="ARBA" id="ARBA00004651"/>
    </source>
</evidence>
<feature type="transmembrane region" description="Helical" evidence="8">
    <location>
        <begin position="265"/>
        <end position="283"/>
    </location>
</feature>
<organism evidence="9 10">
    <name type="scientific">Alistipes intestinihominis</name>
    <dbReference type="NCBI Taxonomy" id="3133172"/>
    <lineage>
        <taxon>Bacteria</taxon>
        <taxon>Pseudomonadati</taxon>
        <taxon>Bacteroidota</taxon>
        <taxon>Bacteroidia</taxon>
        <taxon>Bacteroidales</taxon>
        <taxon>Rikenellaceae</taxon>
        <taxon>Alistipes</taxon>
    </lineage>
</organism>
<dbReference type="EC" id="2.4.-.-" evidence="9"/>
<dbReference type="RefSeq" id="WP_349094027.1">
    <property type="nucleotide sequence ID" value="NZ_JBBMFL010000005.1"/>
</dbReference>
<keyword evidence="5 8" id="KW-1133">Transmembrane helix</keyword>
<name>A0ABV1GW04_9BACT</name>
<evidence type="ECO:0000313" key="10">
    <source>
        <dbReference type="Proteomes" id="UP001460202"/>
    </source>
</evidence>
<comment type="caution">
    <text evidence="9">The sequence shown here is derived from an EMBL/GenBank/DDBJ whole genome shotgun (WGS) entry which is preliminary data.</text>
</comment>